<proteinExistence type="predicted"/>
<dbReference type="RefSeq" id="WP_303685360.1">
    <property type="nucleotide sequence ID" value="NZ_CAJXYO010000039.1"/>
</dbReference>
<dbReference type="Pfam" id="PF20050">
    <property type="entry name" value="DUF6452"/>
    <property type="match status" value="1"/>
</dbReference>
<sequence length="170" mass="19104">MKFYLKMALLFVLTLLSNSCEKDDLCTPEQAVTPRLVIEFKDAINPLEEKVVERIQVQEIGSTDFAPLDSDGSLVLTNTSTISLPLRTDSATTSYNLILTKENITNSDNINFNYTLNEEYVSRACGFRVIYNNLVAVQTPESSGDNWIDRIVVIESNVTNNTDIHVQILH</sequence>
<evidence type="ECO:0000313" key="3">
    <source>
        <dbReference type="Proteomes" id="UP000196102"/>
    </source>
</evidence>
<evidence type="ECO:0000256" key="1">
    <source>
        <dbReference type="SAM" id="SignalP"/>
    </source>
</evidence>
<reference evidence="3" key="1">
    <citation type="journal article" date="2017" name="Proc. Natl. Acad. Sci. U.S.A.">
        <title>Simulation of Deepwater Horizon oil plume reveals substrate specialization within a complex community of hydrocarbon-degraders.</title>
        <authorList>
            <person name="Hu P."/>
            <person name="Dubinsky E.A."/>
            <person name="Probst A.J."/>
            <person name="Wang J."/>
            <person name="Sieber C.M.K."/>
            <person name="Tom L.M."/>
            <person name="Gardinali P."/>
            <person name="Banfield J.F."/>
            <person name="Atlas R.M."/>
            <person name="Andersen G.L."/>
        </authorList>
    </citation>
    <scope>NUCLEOTIDE SEQUENCE [LARGE SCALE GENOMIC DNA]</scope>
</reference>
<feature type="chain" id="PRO_5012193654" evidence="1">
    <location>
        <begin position="23"/>
        <end position="170"/>
    </location>
</feature>
<dbReference type="EMBL" id="MAAX01000007">
    <property type="protein sequence ID" value="OUS21657.1"/>
    <property type="molecule type" value="Genomic_DNA"/>
</dbReference>
<keyword evidence="1" id="KW-0732">Signal</keyword>
<organism evidence="2 3">
    <name type="scientific">Nonlabens dokdonensis</name>
    <dbReference type="NCBI Taxonomy" id="328515"/>
    <lineage>
        <taxon>Bacteria</taxon>
        <taxon>Pseudomonadati</taxon>
        <taxon>Bacteroidota</taxon>
        <taxon>Flavobacteriia</taxon>
        <taxon>Flavobacteriales</taxon>
        <taxon>Flavobacteriaceae</taxon>
        <taxon>Nonlabens</taxon>
    </lineage>
</organism>
<dbReference type="Proteomes" id="UP000196102">
    <property type="component" value="Unassembled WGS sequence"/>
</dbReference>
<feature type="signal peptide" evidence="1">
    <location>
        <begin position="1"/>
        <end position="22"/>
    </location>
</feature>
<comment type="caution">
    <text evidence="2">The sequence shown here is derived from an EMBL/GenBank/DDBJ whole genome shotgun (WGS) entry which is preliminary data.</text>
</comment>
<dbReference type="AlphaFoldDB" id="A0A1Z8BGN4"/>
<gene>
    <name evidence="2" type="ORF">A9Q93_00245</name>
</gene>
<dbReference type="InterPro" id="IPR045607">
    <property type="entry name" value="DUF6452"/>
</dbReference>
<name>A0A1Z8BGN4_9FLAO</name>
<protein>
    <submittedName>
        <fullName evidence="2">Uncharacterized protein</fullName>
    </submittedName>
</protein>
<evidence type="ECO:0000313" key="2">
    <source>
        <dbReference type="EMBL" id="OUS21657.1"/>
    </source>
</evidence>
<accession>A0A1Z8BGN4</accession>